<gene>
    <name evidence="18" type="ORF">BBF96_05375</name>
</gene>
<evidence type="ECO:0000259" key="17">
    <source>
        <dbReference type="PROSITE" id="PS51194"/>
    </source>
</evidence>
<evidence type="ECO:0000256" key="13">
    <source>
        <dbReference type="ARBA" id="ARBA00034808"/>
    </source>
</evidence>
<name>A0A3S9T2Q4_9FIRM</name>
<keyword evidence="7 15" id="KW-0067">ATP-binding</keyword>
<dbReference type="InterPro" id="IPR012340">
    <property type="entry name" value="NA-bd_OB-fold"/>
</dbReference>
<dbReference type="PROSITE" id="PS51192">
    <property type="entry name" value="HELICASE_ATP_BIND_1"/>
    <property type="match status" value="1"/>
</dbReference>
<evidence type="ECO:0000256" key="15">
    <source>
        <dbReference type="RuleBase" id="RU363016"/>
    </source>
</evidence>
<comment type="catalytic activity">
    <reaction evidence="14 15">
        <text>ATP + H2O = ADP + phosphate + H(+)</text>
        <dbReference type="Rhea" id="RHEA:13065"/>
        <dbReference type="ChEBI" id="CHEBI:15377"/>
        <dbReference type="ChEBI" id="CHEBI:15378"/>
        <dbReference type="ChEBI" id="CHEBI:30616"/>
        <dbReference type="ChEBI" id="CHEBI:43474"/>
        <dbReference type="ChEBI" id="CHEBI:456216"/>
        <dbReference type="EC" id="5.6.2.4"/>
    </reaction>
</comment>
<dbReference type="SUPFAM" id="SSF50249">
    <property type="entry name" value="Nucleic acid-binding proteins"/>
    <property type="match status" value="1"/>
</dbReference>
<keyword evidence="6 15" id="KW-0347">Helicase</keyword>
<dbReference type="GO" id="GO:0043138">
    <property type="term" value="F:3'-5' DNA helicase activity"/>
    <property type="evidence" value="ECO:0007669"/>
    <property type="project" value="UniProtKB-EC"/>
</dbReference>
<evidence type="ECO:0000256" key="11">
    <source>
        <dbReference type="ARBA" id="ARBA00023235"/>
    </source>
</evidence>
<dbReference type="GO" id="GO:0005524">
    <property type="term" value="F:ATP binding"/>
    <property type="evidence" value="ECO:0007669"/>
    <property type="project" value="UniProtKB-KW"/>
</dbReference>
<keyword evidence="4 15" id="KW-0227">DNA damage</keyword>
<evidence type="ECO:0000256" key="3">
    <source>
        <dbReference type="ARBA" id="ARBA00022741"/>
    </source>
</evidence>
<dbReference type="Pfam" id="PF00270">
    <property type="entry name" value="DEAD"/>
    <property type="match status" value="1"/>
</dbReference>
<dbReference type="NCBIfam" id="NF008165">
    <property type="entry name" value="PRK10917.1-3"/>
    <property type="match status" value="1"/>
</dbReference>
<dbReference type="InterPro" id="IPR014001">
    <property type="entry name" value="Helicase_ATP-bd"/>
</dbReference>
<comment type="similarity">
    <text evidence="1 15">Belongs to the helicase family. RecG subfamily.</text>
</comment>
<comment type="catalytic activity">
    <reaction evidence="12 15">
        <text>Couples ATP hydrolysis with the unwinding of duplex DNA by translocating in the 3'-5' direction.</text>
        <dbReference type="EC" id="5.6.2.4"/>
    </reaction>
</comment>
<dbReference type="InterPro" id="IPR011545">
    <property type="entry name" value="DEAD/DEAH_box_helicase_dom"/>
</dbReference>
<dbReference type="PANTHER" id="PTHR47964:SF1">
    <property type="entry name" value="ATP-DEPENDENT DNA HELICASE HOMOLOG RECG, CHLOROPLASTIC"/>
    <property type="match status" value="1"/>
</dbReference>
<dbReference type="SMART" id="SM00490">
    <property type="entry name" value="HELICc"/>
    <property type="match status" value="1"/>
</dbReference>
<evidence type="ECO:0000256" key="14">
    <source>
        <dbReference type="ARBA" id="ARBA00048988"/>
    </source>
</evidence>
<evidence type="ECO:0000256" key="1">
    <source>
        <dbReference type="ARBA" id="ARBA00007504"/>
    </source>
</evidence>
<sequence>MNQPVPKTKEQLDIKKNLEVLAGSVQYVKGIGPKRAQILKRLGVENIMDLLYYIPREYSDRSEIIPIAELKNLEGEVTIKGEVVAIQELRPKRGMKIIKVAIHDGTGLAFGVWFNQPYIKNQFKNGDKVIFSGKVNLKNYYRYRKIELNNPVYENLKSEEHVHTKRIVPIYPLTEGLTQKKIREMIKKAIDGYLHYMPDLIPDFFREKFGLMPIDLALKSIHFPENRSLLEEAKRRLIFEDFFLLQMGILVKRKIIQSDKRGYACKEDQKLVKDFLNSLPFTLTNAQKRVWEEISKDLQRDKPMYRLLQGDVGSGKTVIAALTLIKGIENGLQGALMAPTEILAEQHYLSLKEWFDVLKIRIELLTGSMKKKSKERILKELKDGKIDLLIGTHALIQEEVQFHKLGVVVIDEQHRFGVHQRDLLRKKGLHPHVLVMTATPIPRSLALTIYGDLDLSVIDELPPGRKPVITLQRGPEARDKIYSFVKEQLNQGRQAYVVCPLIEDSDVIEVESAIRMAEYLSNEVFYDYRVALLTGQTPRDERDKIMRDFRDGKVDILVATTVIEVGVDVPNASIMIIEDAQRFGLAQLHQLRGRVGRGHAQSYCILIGEATTPEGERRLKAMVETNDGFKIAEEDLAIRGPGEFFGTRQHGLPEFKIANLIRDWQVLEQVRREVKDLLDKSPDFINSDLLKVVLKMRFKGSFV</sequence>
<organism evidence="18 19">
    <name type="scientific">Anoxybacter fermentans</name>
    <dbReference type="NCBI Taxonomy" id="1323375"/>
    <lineage>
        <taxon>Bacteria</taxon>
        <taxon>Bacillati</taxon>
        <taxon>Bacillota</taxon>
        <taxon>Clostridia</taxon>
        <taxon>Halanaerobiales</taxon>
        <taxon>Anoxybacter</taxon>
    </lineage>
</organism>
<evidence type="ECO:0000256" key="7">
    <source>
        <dbReference type="ARBA" id="ARBA00022840"/>
    </source>
</evidence>
<dbReference type="GO" id="GO:0003677">
    <property type="term" value="F:DNA binding"/>
    <property type="evidence" value="ECO:0007669"/>
    <property type="project" value="UniProtKB-KW"/>
</dbReference>
<dbReference type="GO" id="GO:0006281">
    <property type="term" value="P:DNA repair"/>
    <property type="evidence" value="ECO:0007669"/>
    <property type="project" value="UniProtKB-UniRule"/>
</dbReference>
<dbReference type="InterPro" id="IPR004609">
    <property type="entry name" value="ATP-dep_DNA_helicase_RecG"/>
</dbReference>
<dbReference type="SUPFAM" id="SSF52540">
    <property type="entry name" value="P-loop containing nucleoside triphosphate hydrolases"/>
    <property type="match status" value="2"/>
</dbReference>
<keyword evidence="3 15" id="KW-0547">Nucleotide-binding</keyword>
<evidence type="ECO:0000313" key="18">
    <source>
        <dbReference type="EMBL" id="AZR74834.1"/>
    </source>
</evidence>
<keyword evidence="9 15" id="KW-0233">DNA recombination</keyword>
<dbReference type="Proteomes" id="UP000267250">
    <property type="component" value="Chromosome"/>
</dbReference>
<evidence type="ECO:0000256" key="6">
    <source>
        <dbReference type="ARBA" id="ARBA00022806"/>
    </source>
</evidence>
<keyword evidence="19" id="KW-1185">Reference proteome</keyword>
<dbReference type="InterPro" id="IPR047112">
    <property type="entry name" value="RecG/Mfd"/>
</dbReference>
<dbReference type="CDD" id="cd04488">
    <property type="entry name" value="RecG_wedge_OBF"/>
    <property type="match status" value="1"/>
</dbReference>
<dbReference type="Pfam" id="PF00271">
    <property type="entry name" value="Helicase_C"/>
    <property type="match status" value="1"/>
</dbReference>
<dbReference type="Gene3D" id="3.40.50.300">
    <property type="entry name" value="P-loop containing nucleotide triphosphate hydrolases"/>
    <property type="match status" value="2"/>
</dbReference>
<reference evidence="18 19" key="1">
    <citation type="submission" date="2016-07" db="EMBL/GenBank/DDBJ databases">
        <title>Genome and transcriptome analysis of iron-reducing fermentative bacteria Anoxybacter fermentans.</title>
        <authorList>
            <person name="Zeng X."/>
            <person name="Shao Z."/>
        </authorList>
    </citation>
    <scope>NUCLEOTIDE SEQUENCE [LARGE SCALE GENOMIC DNA]</scope>
    <source>
        <strain evidence="18 19">DY22613</strain>
    </source>
</reference>
<dbReference type="SMART" id="SM00487">
    <property type="entry name" value="DEXDc"/>
    <property type="match status" value="1"/>
</dbReference>
<evidence type="ECO:0000256" key="5">
    <source>
        <dbReference type="ARBA" id="ARBA00022801"/>
    </source>
</evidence>
<dbReference type="InterPro" id="IPR001650">
    <property type="entry name" value="Helicase_C-like"/>
</dbReference>
<dbReference type="CDD" id="cd17992">
    <property type="entry name" value="DEXHc_RecG"/>
    <property type="match status" value="1"/>
</dbReference>
<keyword evidence="8" id="KW-0238">DNA-binding</keyword>
<dbReference type="EC" id="5.6.2.4" evidence="13 15"/>
<accession>A0A3S9T2Q4</accession>
<evidence type="ECO:0000256" key="9">
    <source>
        <dbReference type="ARBA" id="ARBA00023172"/>
    </source>
</evidence>
<evidence type="ECO:0000256" key="2">
    <source>
        <dbReference type="ARBA" id="ARBA00017846"/>
    </source>
</evidence>
<feature type="domain" description="Helicase C-terminal" evidence="17">
    <location>
        <begin position="477"/>
        <end position="637"/>
    </location>
</feature>
<dbReference type="Gene3D" id="2.40.50.140">
    <property type="entry name" value="Nucleic acid-binding proteins"/>
    <property type="match status" value="1"/>
</dbReference>
<proteinExistence type="inferred from homology"/>
<dbReference type="GO" id="GO:0006310">
    <property type="term" value="P:DNA recombination"/>
    <property type="evidence" value="ECO:0007669"/>
    <property type="project" value="UniProtKB-UniRule"/>
</dbReference>
<comment type="function">
    <text evidence="15">Plays a critical role in recombination and DNA repair. Helps process Holliday junction intermediates to mature products by catalyzing branch migration. Has replication fork regression activity, unwinds stalled or blocked replication forks to make a HJ that can be resolved. Has a DNA unwinding activity characteristic of a DNA helicase with 3'-5' polarity.</text>
</comment>
<evidence type="ECO:0000259" key="16">
    <source>
        <dbReference type="PROSITE" id="PS51192"/>
    </source>
</evidence>
<dbReference type="AlphaFoldDB" id="A0A3S9T2Q4"/>
<dbReference type="KEGG" id="aft:BBF96_05375"/>
<evidence type="ECO:0000256" key="4">
    <source>
        <dbReference type="ARBA" id="ARBA00022763"/>
    </source>
</evidence>
<dbReference type="EMBL" id="CP016379">
    <property type="protein sequence ID" value="AZR74834.1"/>
    <property type="molecule type" value="Genomic_DNA"/>
</dbReference>
<dbReference type="PANTHER" id="PTHR47964">
    <property type="entry name" value="ATP-DEPENDENT DNA HELICASE HOMOLOG RECG, CHLOROPLASTIC"/>
    <property type="match status" value="1"/>
</dbReference>
<keyword evidence="10 15" id="KW-0234">DNA repair</keyword>
<dbReference type="NCBIfam" id="TIGR00643">
    <property type="entry name" value="recG"/>
    <property type="match status" value="1"/>
</dbReference>
<keyword evidence="5 15" id="KW-0378">Hydrolase</keyword>
<evidence type="ECO:0000256" key="8">
    <source>
        <dbReference type="ARBA" id="ARBA00023125"/>
    </source>
</evidence>
<evidence type="ECO:0000256" key="10">
    <source>
        <dbReference type="ARBA" id="ARBA00023204"/>
    </source>
</evidence>
<feature type="domain" description="Helicase ATP-binding" evidence="16">
    <location>
        <begin position="297"/>
        <end position="458"/>
    </location>
</feature>
<dbReference type="PROSITE" id="PS51194">
    <property type="entry name" value="HELICASE_CTER"/>
    <property type="match status" value="1"/>
</dbReference>
<dbReference type="Pfam" id="PF19833">
    <property type="entry name" value="RecG_dom3_C"/>
    <property type="match status" value="1"/>
</dbReference>
<protein>
    <recommendedName>
        <fullName evidence="2 15">ATP-dependent DNA helicase RecG</fullName>
        <ecNumber evidence="13 15">5.6.2.4</ecNumber>
    </recommendedName>
</protein>
<dbReference type="GO" id="GO:0016887">
    <property type="term" value="F:ATP hydrolysis activity"/>
    <property type="evidence" value="ECO:0007669"/>
    <property type="project" value="RHEA"/>
</dbReference>
<evidence type="ECO:0000256" key="12">
    <source>
        <dbReference type="ARBA" id="ARBA00034617"/>
    </source>
</evidence>
<keyword evidence="11" id="KW-0413">Isomerase</keyword>
<dbReference type="InterPro" id="IPR027417">
    <property type="entry name" value="P-loop_NTPase"/>
</dbReference>
<dbReference type="InterPro" id="IPR033454">
    <property type="entry name" value="RecG_wedge"/>
</dbReference>
<dbReference type="InterPro" id="IPR045562">
    <property type="entry name" value="RecG_dom3_C"/>
</dbReference>
<dbReference type="Pfam" id="PF17191">
    <property type="entry name" value="RecG_wedge"/>
    <property type="match status" value="1"/>
</dbReference>
<dbReference type="NCBIfam" id="NF008168">
    <property type="entry name" value="PRK10917.2-2"/>
    <property type="match status" value="1"/>
</dbReference>
<evidence type="ECO:0000313" key="19">
    <source>
        <dbReference type="Proteomes" id="UP000267250"/>
    </source>
</evidence>